<evidence type="ECO:0008006" key="4">
    <source>
        <dbReference type="Google" id="ProtNLM"/>
    </source>
</evidence>
<dbReference type="PANTHER" id="PTHR33053">
    <property type="entry name" value="PROTEIN, PUTATIVE-RELATED"/>
    <property type="match status" value="1"/>
</dbReference>
<reference evidence="2 3" key="1">
    <citation type="journal article" date="2018" name="Elife">
        <title>Firefly genomes illuminate parallel origins of bioluminescence in beetles.</title>
        <authorList>
            <person name="Fallon T.R."/>
            <person name="Lower S.E."/>
            <person name="Chang C.H."/>
            <person name="Bessho-Uehara M."/>
            <person name="Martin G.J."/>
            <person name="Bewick A.J."/>
            <person name="Behringer M."/>
            <person name="Debat H.J."/>
            <person name="Wong I."/>
            <person name="Day J.C."/>
            <person name="Suvorov A."/>
            <person name="Silva C.J."/>
            <person name="Stanger-Hall K.F."/>
            <person name="Hall D.W."/>
            <person name="Schmitz R.J."/>
            <person name="Nelson D.R."/>
            <person name="Lewis S.M."/>
            <person name="Shigenobu S."/>
            <person name="Bybee S.M."/>
            <person name="Larracuente A.M."/>
            <person name="Oba Y."/>
            <person name="Weng J.K."/>
        </authorList>
    </citation>
    <scope>NUCLEOTIDE SEQUENCE [LARGE SCALE GENOMIC DNA]</scope>
    <source>
        <strain evidence="2">1611_PpyrPB1</strain>
        <tissue evidence="2">Whole body</tissue>
    </source>
</reference>
<organism evidence="2 3">
    <name type="scientific">Photinus pyralis</name>
    <name type="common">Common eastern firefly</name>
    <name type="synonym">Lampyris pyralis</name>
    <dbReference type="NCBI Taxonomy" id="7054"/>
    <lineage>
        <taxon>Eukaryota</taxon>
        <taxon>Metazoa</taxon>
        <taxon>Ecdysozoa</taxon>
        <taxon>Arthropoda</taxon>
        <taxon>Hexapoda</taxon>
        <taxon>Insecta</taxon>
        <taxon>Pterygota</taxon>
        <taxon>Neoptera</taxon>
        <taxon>Endopterygota</taxon>
        <taxon>Coleoptera</taxon>
        <taxon>Polyphaga</taxon>
        <taxon>Elateriformia</taxon>
        <taxon>Elateroidea</taxon>
        <taxon>Lampyridae</taxon>
        <taxon>Lampyrinae</taxon>
        <taxon>Photinus</taxon>
    </lineage>
</organism>
<proteinExistence type="predicted"/>
<evidence type="ECO:0000313" key="2">
    <source>
        <dbReference type="EMBL" id="KAB0790503.1"/>
    </source>
</evidence>
<comment type="caution">
    <text evidence="2">The sequence shown here is derived from an EMBL/GenBank/DDBJ whole genome shotgun (WGS) entry which is preliminary data.</text>
</comment>
<accession>A0A5N3ZZL5</accession>
<dbReference type="AlphaFoldDB" id="A0A5N3ZZL5"/>
<sequence length="854" mass="97774">MSRQPVFKKRSERQEYRNIRKKVVDTIELSVLEHPPSTSTSFSNSGCSDDREYAPRSLCSTLNSVGSIPNLDQQFEDESLTSDSIDSEIELGGEDGNVLVHESEIQPINSEFFLRNWSTKNNITHTALSELLTWFSTNPDISNLPRDARTLMGTPAKCCVKQMGDGQFYYFGLSTSIIKIFERYKDFEAVYLLDFNIDGLPIYKSTNSSFWPILGKIANHPTESPFPVAIYYGPSKPPLEDYLHEFVKDLEACINNGILYKDRILKIKVRYFCCDAPASAYIKNTKGHNAYFGCSKCCVRGQYMNRKMAYLEQNAELRTDESFDLKLCREYHKGDTPLSKLGIGLVSHFMIDYMHCVCLGVMRKLLFLLRDGGRLLLSKGNCRLLNERIHKLKSFWPIEFNRKPRSLEELERWKATELRQFLLYIGVLVLPGLVSPHIYSNFLLLKCGTTILLNGYLNRNYNQYANTLLRLFVKDAVNLYGKDFAVFNVHQLIHLADEAKHLSSLEDINCFAFENYLYTLKKQLRKTNAPLQQIVNRMMEKQKNDINSDDMPSENMVYLMGHGQTKFNEDTQESETIYTKLHLKRCIVTNTGTTPMSVIPETWLTPNKKNCYWPFYLRTDAAINKAIFNYAAPNVPQCAKCPIVVKYRTGYYQKAKDKMEVLENASSVSSDSDVSSRRTPKPNSQLDDYIQNFSDDDADGIPTVPPPNIVRIETHQTPRPLDHFEYVEQNTLRASPSVQSSYMHNSAVAPSMTINLEPSTSRTYGPTGIRRSPSIHTVSLNSSSVMDILQGILKTQEQMRKDIRHILHIQLQNNEGNHSNFISDEKWRTVSTIEELKELNKKLNSAENMTEAVN</sequence>
<dbReference type="Proteomes" id="UP000327044">
    <property type="component" value="Unassembled WGS sequence"/>
</dbReference>
<dbReference type="InParanoid" id="A0A5N3ZZL5"/>
<name>A0A5N3ZZL5_PHOPY</name>
<protein>
    <recommendedName>
        <fullName evidence="4">Transposase domain-containing protein</fullName>
    </recommendedName>
</protein>
<dbReference type="EMBL" id="VVIM01001195">
    <property type="protein sequence ID" value="KAB0790503.1"/>
    <property type="molecule type" value="Genomic_DNA"/>
</dbReference>
<evidence type="ECO:0000313" key="3">
    <source>
        <dbReference type="Proteomes" id="UP000327044"/>
    </source>
</evidence>
<evidence type="ECO:0000256" key="1">
    <source>
        <dbReference type="SAM" id="MobiDB-lite"/>
    </source>
</evidence>
<keyword evidence="3" id="KW-1185">Reference proteome</keyword>
<feature type="region of interest" description="Disordered" evidence="1">
    <location>
        <begin position="663"/>
        <end position="687"/>
    </location>
</feature>
<dbReference type="PANTHER" id="PTHR33053:SF24">
    <property type="entry name" value="TRANSPOSASE DOMAIN-CONTAINING PROTEIN"/>
    <property type="match status" value="1"/>
</dbReference>
<gene>
    <name evidence="2" type="ORF">PPYR_15099</name>
</gene>